<evidence type="ECO:0000313" key="1">
    <source>
        <dbReference type="EMBL" id="AYO77728.1"/>
    </source>
</evidence>
<organism evidence="1 2">
    <name type="scientific">Sphingobium yanoikuyae</name>
    <name type="common">Sphingomonas yanoikuyae</name>
    <dbReference type="NCBI Taxonomy" id="13690"/>
    <lineage>
        <taxon>Bacteria</taxon>
        <taxon>Pseudomonadati</taxon>
        <taxon>Pseudomonadota</taxon>
        <taxon>Alphaproteobacteria</taxon>
        <taxon>Sphingomonadales</taxon>
        <taxon>Sphingomonadaceae</taxon>
        <taxon>Sphingobium</taxon>
    </lineage>
</organism>
<dbReference type="Proteomes" id="UP000280708">
    <property type="component" value="Chromosome"/>
</dbReference>
<gene>
    <name evidence="1" type="ORF">EBF16_13085</name>
</gene>
<dbReference type="Gene3D" id="2.30.40.10">
    <property type="entry name" value="Urease, subunit C, domain 1"/>
    <property type="match status" value="1"/>
</dbReference>
<dbReference type="SUPFAM" id="SSF51338">
    <property type="entry name" value="Composite domain of metallo-dependent hydrolases"/>
    <property type="match status" value="1"/>
</dbReference>
<dbReference type="InterPro" id="IPR011059">
    <property type="entry name" value="Metal-dep_hydrolase_composite"/>
</dbReference>
<dbReference type="Gene3D" id="3.20.20.140">
    <property type="entry name" value="Metal-dependent hydrolases"/>
    <property type="match status" value="1"/>
</dbReference>
<keyword evidence="1" id="KW-0378">Hydrolase</keyword>
<proteinExistence type="predicted"/>
<dbReference type="SUPFAM" id="SSF51556">
    <property type="entry name" value="Metallo-dependent hydrolases"/>
    <property type="match status" value="1"/>
</dbReference>
<evidence type="ECO:0000313" key="2">
    <source>
        <dbReference type="Proteomes" id="UP000280708"/>
    </source>
</evidence>
<dbReference type="PANTHER" id="PTHR43135:SF3">
    <property type="entry name" value="ALPHA-D-RIBOSE 1-METHYLPHOSPHONATE 5-TRIPHOSPHATE DIPHOSPHATASE"/>
    <property type="match status" value="1"/>
</dbReference>
<dbReference type="PANTHER" id="PTHR43135">
    <property type="entry name" value="ALPHA-D-RIBOSE 1-METHYLPHOSPHONATE 5-TRIPHOSPHATE DIPHOSPHATASE"/>
    <property type="match status" value="1"/>
</dbReference>
<dbReference type="AlphaFoldDB" id="A0A085K738"/>
<sequence length="563" mass="62204">MKKKMLIRSGLAALALMTVASASHAHDPDEWYVGGAAGIVNGKKPTFVPAPARGSADNVGPFRKLVIRGATLIDGTGAPPRGPYDIVVEGNKITAITQAGWPGLPQAKGRAPTDADYEIDATGMYVMPGFNDMHVHTPASDKAPDMSYAYKLWLAHGVTTVRGVPLADPVVASSEKNRSAANEIAAPRIFNYQTLGAGWDGGPIDSADKARAWVKWAAAHNIDGIKFFNRPEETPQIIAAAIDEAHKNKMGTTAHLSQTGVANFNAYDAAEAGLDTVTHYYGHFESLLKDGTIQRFPSDYDYNNEQHRFGEVAEIWNQTVEPESERWWDYLKHQKEKHVTFDPTMNIYAASRDLMRARNADWQNLYTTPQLWAYFQSTRDNHGSYFYDWGTENEFAWKKFYNNYFKLVNDYKNIGGRVTVGTDSGFIYKVYGFAYIEELELLREAGFSPLEIMRSATMWGSQTLYEPKGMAPPTGVLRVGMLADMVITRENPLANLKTLYGTGHSRLNPETNKQEMVGGVSYTIKDGIVYDAKKLLAEVAEMVKAEKTRTGQAGAGPANPNAM</sequence>
<dbReference type="Gene3D" id="3.40.50.10910">
    <property type="entry name" value="Amidohydrolase"/>
    <property type="match status" value="1"/>
</dbReference>
<dbReference type="EMBL" id="CP033230">
    <property type="protein sequence ID" value="AYO77728.1"/>
    <property type="molecule type" value="Genomic_DNA"/>
</dbReference>
<name>A0A085K738_SPHYA</name>
<protein>
    <submittedName>
        <fullName evidence="1">Amidohydrolase</fullName>
    </submittedName>
</protein>
<dbReference type="GO" id="GO:0016810">
    <property type="term" value="F:hydrolase activity, acting on carbon-nitrogen (but not peptide) bonds"/>
    <property type="evidence" value="ECO:0007669"/>
    <property type="project" value="InterPro"/>
</dbReference>
<reference evidence="1 2" key="1">
    <citation type="submission" date="2018-10" db="EMBL/GenBank/DDBJ databases">
        <title>Characterization and genome analysis of a novel bacterium Sphingobium yanoikuyae SJTF8 capable of degrading PAHs.</title>
        <authorList>
            <person name="Yin C."/>
            <person name="Xiong W."/>
            <person name="Liang R."/>
        </authorList>
    </citation>
    <scope>NUCLEOTIDE SEQUENCE [LARGE SCALE GENOMIC DNA]</scope>
    <source>
        <strain evidence="1 2">SJTF8</strain>
    </source>
</reference>
<dbReference type="InterPro" id="IPR051781">
    <property type="entry name" value="Metallo-dep_Hydrolase"/>
</dbReference>
<accession>A0A085K738</accession>
<dbReference type="RefSeq" id="WP_037507909.1">
    <property type="nucleotide sequence ID" value="NZ_CAIGKD010000006.1"/>
</dbReference>
<dbReference type="InterPro" id="IPR032466">
    <property type="entry name" value="Metal_Hydrolase"/>
</dbReference>